<feature type="domain" description="Helicase ATP-binding" evidence="10">
    <location>
        <begin position="334"/>
        <end position="504"/>
    </location>
</feature>
<keyword evidence="5" id="KW-0862">Zinc</keyword>
<dbReference type="InterPro" id="IPR038718">
    <property type="entry name" value="SNF2-like_sf"/>
</dbReference>
<evidence type="ECO:0000256" key="3">
    <source>
        <dbReference type="ARBA" id="ARBA00022771"/>
    </source>
</evidence>
<dbReference type="Gene3D" id="3.40.50.300">
    <property type="entry name" value="P-loop containing nucleotide triphosphate hydrolases"/>
    <property type="match status" value="1"/>
</dbReference>
<dbReference type="RefSeq" id="XP_059600364.1">
    <property type="nucleotide sequence ID" value="XM_059747181.1"/>
</dbReference>
<dbReference type="PROSITE" id="PS51192">
    <property type="entry name" value="HELICASE_ATP_BIND_1"/>
    <property type="match status" value="1"/>
</dbReference>
<feature type="domain" description="RING-type" evidence="9">
    <location>
        <begin position="644"/>
        <end position="688"/>
    </location>
</feature>
<organism evidence="12">
    <name type="scientific">Aspergillus niger</name>
    <dbReference type="NCBI Taxonomy" id="5061"/>
    <lineage>
        <taxon>Eukaryota</taxon>
        <taxon>Fungi</taxon>
        <taxon>Dikarya</taxon>
        <taxon>Ascomycota</taxon>
        <taxon>Pezizomycotina</taxon>
        <taxon>Eurotiomycetes</taxon>
        <taxon>Eurotiomycetidae</taxon>
        <taxon>Eurotiales</taxon>
        <taxon>Aspergillaceae</taxon>
        <taxon>Aspergillus</taxon>
        <taxon>Aspergillus subgen. Circumdati</taxon>
    </lineage>
</organism>
<sequence length="961" mass="107318">MTISRKRSYTPQLADEGTKRPKHGLEDSEAIVRGNFIDLTLEDEDRCDNTHVAGALEATTSTRVNGSSIDHTSRLPLSYPSPILCMRATASDEGQLPIGCTPASLIFEHDVVRVVTGAGKRVAILVAKALWSLTNKFPVTLQATICGRKPKSAVTKSRLNKRTTSQLATTQIKYYSLRVFIYGFLGQKQQIGDFLAGKELFLQHPHPSEMDSSVKYLNPQYLLPPGKKDMPPPSQLSMSTCCAGRESALGEEETAKIYEIFDTASASKGIQLNIEPSMRLTTALKRHQVEALIFMVEKETGIFENSQFPSIWQPFRCPSGEIRYQNIVTKLFSMERPAPVGGGILADDMGLGKTLSSLALVCNSLDRHQKTTLAGVPKGTLIVTPMSTISGWESQIKRHINPERIRWLTYHGHKRHELTGNLDTYDVVLTTYDTLNVEGEKGLLHNHEWQRIILDEAHRIRNSSSKTYRIVCSLQAQYRWCLTGTPIQNRLADYGALLEFIQAPPFESRGSFERMIVGSISENKRRSFDLLRNVVTATCLRRTKRNSATELCLPQKTELVERVHMDKEDREPYEFFKRYSFLTAGKAMSSHKRTGTNILVLIGLLRLICDHGVALLPKAALIAWHERDDTSLTWRTLESETIKCTICAQPVEEYRSGESLVEEAGCGHPICGICATETDSQPPCPKCEANECRSSSPTPTSFTHPLSVGYAPSAKIRALLRNITKSRSISDEKGVQTKFVIFSYWTKMLDLIATALTENHLTFRRIDGRSSLSQRKEALGVFGSDPQCIIMLASIGAAGEGIDLTAANSIHIVEPQWNPMAEAQAIDRVHRIGQERDVEVVRYITSESIESEAIQYVQWIQSDKLRLINKALSPAEQGAEKVTEKRWKVSIFHYLHSPIVLKSHLAEADVSSIENAAVSRIYVTDDLPRLHRCCLSVTGRYGIVNDSWASPYLSHSLGYIP</sequence>
<dbReference type="PROSITE" id="PS00518">
    <property type="entry name" value="ZF_RING_1"/>
    <property type="match status" value="1"/>
</dbReference>
<dbReference type="InterPro" id="IPR001650">
    <property type="entry name" value="Helicase_C-like"/>
</dbReference>
<accession>A0AAJ8DYJ8</accession>
<dbReference type="InterPro" id="IPR027417">
    <property type="entry name" value="P-loop_NTPase"/>
</dbReference>
<evidence type="ECO:0000313" key="12">
    <source>
        <dbReference type="RefSeq" id="XP_059600364.1"/>
    </source>
</evidence>
<reference evidence="12" key="1">
    <citation type="submission" date="2025-02" db="EMBL/GenBank/DDBJ databases">
        <authorList>
            <consortium name="NCBI Genome Project"/>
        </authorList>
    </citation>
    <scope>NUCLEOTIDE SEQUENCE</scope>
</reference>
<gene>
    <name evidence="12" type="ORF">An03g06240</name>
</gene>
<proteinExistence type="predicted"/>
<feature type="region of interest" description="Disordered" evidence="8">
    <location>
        <begin position="1"/>
        <end position="25"/>
    </location>
</feature>
<dbReference type="InterPro" id="IPR014001">
    <property type="entry name" value="Helicase_ATP-bd"/>
</dbReference>
<dbReference type="CDD" id="cd18793">
    <property type="entry name" value="SF2_C_SNF"/>
    <property type="match status" value="1"/>
</dbReference>
<dbReference type="InterPro" id="IPR000330">
    <property type="entry name" value="SNF2_N"/>
</dbReference>
<dbReference type="InterPro" id="IPR017907">
    <property type="entry name" value="Znf_RING_CS"/>
</dbReference>
<dbReference type="KEGG" id="ang:An03g06240"/>
<dbReference type="SMART" id="SM00487">
    <property type="entry name" value="DEXDc"/>
    <property type="match status" value="1"/>
</dbReference>
<dbReference type="PROSITE" id="PS50089">
    <property type="entry name" value="ZF_RING_2"/>
    <property type="match status" value="1"/>
</dbReference>
<evidence type="ECO:0000256" key="8">
    <source>
        <dbReference type="SAM" id="MobiDB-lite"/>
    </source>
</evidence>
<dbReference type="GO" id="GO:0008270">
    <property type="term" value="F:zinc ion binding"/>
    <property type="evidence" value="ECO:0007669"/>
    <property type="project" value="UniProtKB-KW"/>
</dbReference>
<evidence type="ECO:0000259" key="9">
    <source>
        <dbReference type="PROSITE" id="PS50089"/>
    </source>
</evidence>
<reference evidence="12" key="2">
    <citation type="submission" date="2025-08" db="UniProtKB">
        <authorList>
            <consortium name="RefSeq"/>
        </authorList>
    </citation>
    <scope>IDENTIFICATION</scope>
</reference>
<dbReference type="CDD" id="cd18008">
    <property type="entry name" value="DEXDc_SHPRH-like"/>
    <property type="match status" value="1"/>
</dbReference>
<dbReference type="InterPro" id="IPR001841">
    <property type="entry name" value="Znf_RING"/>
</dbReference>
<keyword evidence="1" id="KW-0479">Metal-binding</keyword>
<evidence type="ECO:0000259" key="11">
    <source>
        <dbReference type="PROSITE" id="PS51194"/>
    </source>
</evidence>
<dbReference type="SMART" id="SM00490">
    <property type="entry name" value="HELICc"/>
    <property type="match status" value="1"/>
</dbReference>
<evidence type="ECO:0000256" key="7">
    <source>
        <dbReference type="PROSITE-ProRule" id="PRU00175"/>
    </source>
</evidence>
<evidence type="ECO:0000259" key="10">
    <source>
        <dbReference type="PROSITE" id="PS51192"/>
    </source>
</evidence>
<evidence type="ECO:0000256" key="2">
    <source>
        <dbReference type="ARBA" id="ARBA00022741"/>
    </source>
</evidence>
<dbReference type="GO" id="GO:0005524">
    <property type="term" value="F:ATP binding"/>
    <property type="evidence" value="ECO:0007669"/>
    <property type="project" value="UniProtKB-KW"/>
</dbReference>
<dbReference type="PANTHER" id="PTHR45626">
    <property type="entry name" value="TRANSCRIPTION TERMINATION FACTOR 2-RELATED"/>
    <property type="match status" value="1"/>
</dbReference>
<dbReference type="GO" id="GO:0016787">
    <property type="term" value="F:hydrolase activity"/>
    <property type="evidence" value="ECO:0007669"/>
    <property type="project" value="UniProtKB-KW"/>
</dbReference>
<feature type="compositionally biased region" description="Basic and acidic residues" evidence="8">
    <location>
        <begin position="16"/>
        <end position="25"/>
    </location>
</feature>
<dbReference type="AlphaFoldDB" id="A0AAJ8DYJ8"/>
<keyword evidence="6" id="KW-0067">ATP-binding</keyword>
<evidence type="ECO:0000256" key="6">
    <source>
        <dbReference type="ARBA" id="ARBA00022840"/>
    </source>
</evidence>
<feature type="domain" description="Helicase C-terminal" evidence="11">
    <location>
        <begin position="715"/>
        <end position="883"/>
    </location>
</feature>
<dbReference type="Gene3D" id="3.40.50.10810">
    <property type="entry name" value="Tandem AAA-ATPase domain"/>
    <property type="match status" value="1"/>
</dbReference>
<evidence type="ECO:0000256" key="5">
    <source>
        <dbReference type="ARBA" id="ARBA00022833"/>
    </source>
</evidence>
<dbReference type="Pfam" id="PF00176">
    <property type="entry name" value="SNF2-rel_dom"/>
    <property type="match status" value="1"/>
</dbReference>
<keyword evidence="4" id="KW-0378">Hydrolase</keyword>
<evidence type="ECO:0000256" key="1">
    <source>
        <dbReference type="ARBA" id="ARBA00022723"/>
    </source>
</evidence>
<dbReference type="InterPro" id="IPR050628">
    <property type="entry name" value="SNF2_RAD54_helicase_TF"/>
</dbReference>
<evidence type="ECO:0000256" key="4">
    <source>
        <dbReference type="ARBA" id="ARBA00022801"/>
    </source>
</evidence>
<dbReference type="SUPFAM" id="SSF52540">
    <property type="entry name" value="P-loop containing nucleoside triphosphate hydrolases"/>
    <property type="match status" value="2"/>
</dbReference>
<keyword evidence="3 7" id="KW-0863">Zinc-finger</keyword>
<keyword evidence="2" id="KW-0547">Nucleotide-binding</keyword>
<dbReference type="Pfam" id="PF00271">
    <property type="entry name" value="Helicase_C"/>
    <property type="match status" value="1"/>
</dbReference>
<dbReference type="GeneID" id="4980611"/>
<protein>
    <submittedName>
        <fullName evidence="12">Uncharacterized protein</fullName>
    </submittedName>
</protein>
<name>A0AAJ8DYJ8_ASPNG</name>
<dbReference type="PROSITE" id="PS51194">
    <property type="entry name" value="HELICASE_CTER"/>
    <property type="match status" value="1"/>
</dbReference>
<dbReference type="InterPro" id="IPR049730">
    <property type="entry name" value="SNF2/RAD54-like_C"/>
</dbReference>